<evidence type="ECO:0000256" key="4">
    <source>
        <dbReference type="ARBA" id="ARBA00022692"/>
    </source>
</evidence>
<name>A0ABY5S816_9BACL</name>
<keyword evidence="9" id="KW-1185">Reference proteome</keyword>
<dbReference type="InterPro" id="IPR002528">
    <property type="entry name" value="MATE_fam"/>
</dbReference>
<dbReference type="PIRSF" id="PIRSF006603">
    <property type="entry name" value="DinF"/>
    <property type="match status" value="1"/>
</dbReference>
<feature type="transmembrane region" description="Helical" evidence="7">
    <location>
        <begin position="20"/>
        <end position="39"/>
    </location>
</feature>
<feature type="transmembrane region" description="Helical" evidence="7">
    <location>
        <begin position="59"/>
        <end position="82"/>
    </location>
</feature>
<comment type="subcellular location">
    <subcellularLocation>
        <location evidence="1">Cell membrane</location>
        <topology evidence="1">Multi-pass membrane protein</topology>
    </subcellularLocation>
</comment>
<evidence type="ECO:0000256" key="7">
    <source>
        <dbReference type="SAM" id="Phobius"/>
    </source>
</evidence>
<keyword evidence="2" id="KW-0813">Transport</keyword>
<evidence type="ECO:0000256" key="2">
    <source>
        <dbReference type="ARBA" id="ARBA00022448"/>
    </source>
</evidence>
<organism evidence="8 9">
    <name type="scientific">Paenibacillus spongiae</name>
    <dbReference type="NCBI Taxonomy" id="2909671"/>
    <lineage>
        <taxon>Bacteria</taxon>
        <taxon>Bacillati</taxon>
        <taxon>Bacillota</taxon>
        <taxon>Bacilli</taxon>
        <taxon>Bacillales</taxon>
        <taxon>Paenibacillaceae</taxon>
        <taxon>Paenibacillus</taxon>
    </lineage>
</organism>
<evidence type="ECO:0000313" key="9">
    <source>
        <dbReference type="Proteomes" id="UP001057877"/>
    </source>
</evidence>
<protein>
    <submittedName>
        <fullName evidence="8">MATE family efflux transporter</fullName>
    </submittedName>
</protein>
<gene>
    <name evidence="8" type="ORF">L1F29_32600</name>
</gene>
<feature type="transmembrane region" description="Helical" evidence="7">
    <location>
        <begin position="390"/>
        <end position="410"/>
    </location>
</feature>
<feature type="transmembrane region" description="Helical" evidence="7">
    <location>
        <begin position="135"/>
        <end position="156"/>
    </location>
</feature>
<reference evidence="8" key="1">
    <citation type="submission" date="2022-01" db="EMBL/GenBank/DDBJ databases">
        <title>Paenibacillus spongiae sp. nov., isolated from marine sponge.</title>
        <authorList>
            <person name="Li Z."/>
            <person name="Zhang M."/>
        </authorList>
    </citation>
    <scope>NUCLEOTIDE SEQUENCE</scope>
    <source>
        <strain evidence="8">PHS-Z3</strain>
    </source>
</reference>
<dbReference type="RefSeq" id="WP_258386136.1">
    <property type="nucleotide sequence ID" value="NZ_CP091430.1"/>
</dbReference>
<dbReference type="Proteomes" id="UP001057877">
    <property type="component" value="Chromosome"/>
</dbReference>
<feature type="transmembrane region" description="Helical" evidence="7">
    <location>
        <begin position="287"/>
        <end position="307"/>
    </location>
</feature>
<dbReference type="EMBL" id="CP091430">
    <property type="protein sequence ID" value="UVI30066.1"/>
    <property type="molecule type" value="Genomic_DNA"/>
</dbReference>
<evidence type="ECO:0000256" key="3">
    <source>
        <dbReference type="ARBA" id="ARBA00022475"/>
    </source>
</evidence>
<keyword evidence="5 7" id="KW-1133">Transmembrane helix</keyword>
<evidence type="ECO:0000256" key="1">
    <source>
        <dbReference type="ARBA" id="ARBA00004651"/>
    </source>
</evidence>
<dbReference type="CDD" id="cd13134">
    <property type="entry name" value="MATE_like_8"/>
    <property type="match status" value="1"/>
</dbReference>
<evidence type="ECO:0000256" key="5">
    <source>
        <dbReference type="ARBA" id="ARBA00022989"/>
    </source>
</evidence>
<feature type="transmembrane region" description="Helical" evidence="7">
    <location>
        <begin position="168"/>
        <end position="191"/>
    </location>
</feature>
<evidence type="ECO:0000256" key="6">
    <source>
        <dbReference type="ARBA" id="ARBA00023136"/>
    </source>
</evidence>
<feature type="transmembrane region" description="Helical" evidence="7">
    <location>
        <begin position="319"/>
        <end position="340"/>
    </location>
</feature>
<dbReference type="PANTHER" id="PTHR42925">
    <property type="entry name" value="MULTIDRUG AND TOXIN EFFLUX PROTEIN MATE FAMILY"/>
    <property type="match status" value="1"/>
</dbReference>
<dbReference type="InterPro" id="IPR048279">
    <property type="entry name" value="MdtK-like"/>
</dbReference>
<proteinExistence type="predicted"/>
<dbReference type="PANTHER" id="PTHR42925:SF1">
    <property type="entry name" value="VIRULENCE FACTOR MVIN"/>
    <property type="match status" value="1"/>
</dbReference>
<keyword evidence="3" id="KW-1003">Cell membrane</keyword>
<feature type="transmembrane region" description="Helical" evidence="7">
    <location>
        <begin position="197"/>
        <end position="221"/>
    </location>
</feature>
<dbReference type="Pfam" id="PF01554">
    <property type="entry name" value="MatE"/>
    <property type="match status" value="2"/>
</dbReference>
<feature type="transmembrane region" description="Helical" evidence="7">
    <location>
        <begin position="94"/>
        <end position="115"/>
    </location>
</feature>
<feature type="transmembrane region" description="Helical" evidence="7">
    <location>
        <begin position="360"/>
        <end position="378"/>
    </location>
</feature>
<dbReference type="InterPro" id="IPR047135">
    <property type="entry name" value="YsiQ"/>
</dbReference>
<dbReference type="NCBIfam" id="TIGR00797">
    <property type="entry name" value="matE"/>
    <property type="match status" value="1"/>
</dbReference>
<keyword evidence="6 7" id="KW-0472">Membrane</keyword>
<evidence type="ECO:0000313" key="8">
    <source>
        <dbReference type="EMBL" id="UVI30066.1"/>
    </source>
</evidence>
<accession>A0ABY5S816</accession>
<keyword evidence="4 7" id="KW-0812">Transmembrane</keyword>
<sequence>MEHAAMDNKAGGVSLNLYKLTWPIFLELLLFMMMGTADTLMLSGVSDDAVSAVGVVNQYIFICILIMEVISNGASVVVAQYIGSRRMAEASKIAALAITMNLVLGLAVSAALFGFSDAILSSMNLEGQVLAYAKTYMDIVGGFIFIQALINVLASLIRTYGFTKESMYVAFGMNVVHVGLNFVLIFGYLGFPEMGVAGAAVSTVISRALAFVVFAWVLYRVMEVRIALRDYVTFSKTYMRKILSVGIPSALEQVTYHACQTVFLYYVTFLGAEALASRSYAMTISQYIYLFSAAIGMGTAIIVGRYVGAKLKDQAYRRVMKSVVWSLSITIAVDLVIIAFREPLVNLFTDSAEVIRMTTQVILFSILLETGRSINLVFINALRAAGDAKFPVYMGFISMVCMSLPLGYLLVFKLDMGLPGVWIAIAADEWLRGIIMSHRWRSRVWEKRSLVEPLEPAAAAAAGSGN</sequence>